<dbReference type="AlphaFoldDB" id="A0A2G9V3D7"/>
<dbReference type="EMBL" id="KZ345015">
    <property type="protein sequence ID" value="PIO77014.1"/>
    <property type="molecule type" value="Genomic_DNA"/>
</dbReference>
<sequence>MRMMIAAAVLLFLPGILGVDVFCALRNQCGNWYFMKVIMWRQFWRHNPTLVSIS</sequence>
<gene>
    <name evidence="2" type="ORF">TELCIR_00879</name>
</gene>
<accession>A0A2G9V3D7</accession>
<proteinExistence type="predicted"/>
<organism evidence="2 3">
    <name type="scientific">Teladorsagia circumcincta</name>
    <name type="common">Brown stomach worm</name>
    <name type="synonym">Ostertagia circumcincta</name>
    <dbReference type="NCBI Taxonomy" id="45464"/>
    <lineage>
        <taxon>Eukaryota</taxon>
        <taxon>Metazoa</taxon>
        <taxon>Ecdysozoa</taxon>
        <taxon>Nematoda</taxon>
        <taxon>Chromadorea</taxon>
        <taxon>Rhabditida</taxon>
        <taxon>Rhabditina</taxon>
        <taxon>Rhabditomorpha</taxon>
        <taxon>Strongyloidea</taxon>
        <taxon>Trichostrongylidae</taxon>
        <taxon>Teladorsagia</taxon>
    </lineage>
</organism>
<feature type="signal peptide" evidence="1">
    <location>
        <begin position="1"/>
        <end position="18"/>
    </location>
</feature>
<evidence type="ECO:0000313" key="3">
    <source>
        <dbReference type="Proteomes" id="UP000230423"/>
    </source>
</evidence>
<keyword evidence="3" id="KW-1185">Reference proteome</keyword>
<evidence type="ECO:0000313" key="2">
    <source>
        <dbReference type="EMBL" id="PIO77014.1"/>
    </source>
</evidence>
<reference evidence="2 3" key="1">
    <citation type="submission" date="2015-09" db="EMBL/GenBank/DDBJ databases">
        <title>Draft genome of the parasitic nematode Teladorsagia circumcincta isolate WARC Sus (inbred).</title>
        <authorList>
            <person name="Mitreva M."/>
        </authorList>
    </citation>
    <scope>NUCLEOTIDE SEQUENCE [LARGE SCALE GENOMIC DNA]</scope>
    <source>
        <strain evidence="2 3">S</strain>
    </source>
</reference>
<keyword evidence="1" id="KW-0732">Signal</keyword>
<evidence type="ECO:0000256" key="1">
    <source>
        <dbReference type="SAM" id="SignalP"/>
    </source>
</evidence>
<name>A0A2G9V3D7_TELCI</name>
<feature type="chain" id="PRO_5013930350" evidence="1">
    <location>
        <begin position="19"/>
        <end position="54"/>
    </location>
</feature>
<protein>
    <submittedName>
        <fullName evidence="2">Uncharacterized protein</fullName>
    </submittedName>
</protein>
<dbReference type="Proteomes" id="UP000230423">
    <property type="component" value="Unassembled WGS sequence"/>
</dbReference>